<reference evidence="1 2" key="1">
    <citation type="submission" date="2020-08" db="EMBL/GenBank/DDBJ databases">
        <title>The genome sequence of type strain Novosphingobium piscinae KCTC 42194.</title>
        <authorList>
            <person name="Liu Y."/>
        </authorList>
    </citation>
    <scope>NUCLEOTIDE SEQUENCE [LARGE SCALE GENOMIC DNA]</scope>
    <source>
        <strain evidence="1 2">KCTC 42194</strain>
    </source>
</reference>
<evidence type="ECO:0000313" key="1">
    <source>
        <dbReference type="EMBL" id="MBC2669143.1"/>
    </source>
</evidence>
<dbReference type="RefSeq" id="WP_185679025.1">
    <property type="nucleotide sequence ID" value="NZ_JACLAX010000006.1"/>
</dbReference>
<organism evidence="1 2">
    <name type="scientific">Novosphingobium piscinae</name>
    <dbReference type="NCBI Taxonomy" id="1507448"/>
    <lineage>
        <taxon>Bacteria</taxon>
        <taxon>Pseudomonadati</taxon>
        <taxon>Pseudomonadota</taxon>
        <taxon>Alphaproteobacteria</taxon>
        <taxon>Sphingomonadales</taxon>
        <taxon>Sphingomonadaceae</taxon>
        <taxon>Novosphingobium</taxon>
    </lineage>
</organism>
<gene>
    <name evidence="1" type="ORF">H7F53_08305</name>
</gene>
<accession>A0A7X1FY32</accession>
<proteinExistence type="predicted"/>
<comment type="caution">
    <text evidence="1">The sequence shown here is derived from an EMBL/GenBank/DDBJ whole genome shotgun (WGS) entry which is preliminary data.</text>
</comment>
<evidence type="ECO:0000313" key="2">
    <source>
        <dbReference type="Proteomes" id="UP000551327"/>
    </source>
</evidence>
<protein>
    <submittedName>
        <fullName evidence="1">Uncharacterized protein</fullName>
    </submittedName>
</protein>
<dbReference type="EMBL" id="JACLAX010000006">
    <property type="protein sequence ID" value="MBC2669143.1"/>
    <property type="molecule type" value="Genomic_DNA"/>
</dbReference>
<keyword evidence="2" id="KW-1185">Reference proteome</keyword>
<dbReference type="AlphaFoldDB" id="A0A7X1FY32"/>
<sequence>MARLLARFRRLERRRPAAHKAMMVWDLGKAMRRKEEFESARLIDFAFRQRARALRLLIGALGLGGTEPAAPEPAAPGQPDPGATVIALAAELAVLPDALVVERLAELSGLDRDAVAAHLPACMAEARRQVIAERGDPSPIRLG</sequence>
<name>A0A7X1FY32_9SPHN</name>
<dbReference type="Proteomes" id="UP000551327">
    <property type="component" value="Unassembled WGS sequence"/>
</dbReference>